<sequence length="266" mass="30437">MDEHFDNLVLSDEENEEIVLEPVGNQLQNKLASIWNPIKGLSVVECPTNRFIFQFYRHIDMGKELKDGDIPRQVCLDNVLICVQAYDVPVGFMYVAVGRQLGDFIGKFVEYDSVNNFGRWKEYMRIKVAMPVQLPLKRGKMLKISADSSAKVSFKYEKIPTFCCLCGLLGHNENYWPIVFEVDDADKLPRKWGIWLRAPLKGQDRSGEKWLRRGIDDERWPVKEGPRSTTVNDEIQAMITDDNIGVKSTEVVTTTIFQNSVIVGAE</sequence>
<keyword evidence="3" id="KW-1185">Reference proteome</keyword>
<reference evidence="2 3" key="1">
    <citation type="submission" date="2024-01" db="EMBL/GenBank/DDBJ databases">
        <title>Genome assemblies of Stephania.</title>
        <authorList>
            <person name="Yang L."/>
        </authorList>
    </citation>
    <scope>NUCLEOTIDE SEQUENCE [LARGE SCALE GENOMIC DNA]</scope>
    <source>
        <strain evidence="2">QJT</strain>
        <tissue evidence="2">Leaf</tissue>
    </source>
</reference>
<evidence type="ECO:0000313" key="3">
    <source>
        <dbReference type="Proteomes" id="UP001417504"/>
    </source>
</evidence>
<evidence type="ECO:0000313" key="2">
    <source>
        <dbReference type="EMBL" id="KAK9103439.1"/>
    </source>
</evidence>
<dbReference type="PANTHER" id="PTHR31286:SF153">
    <property type="entry name" value="DUF4283 DOMAIN PROTEIN"/>
    <property type="match status" value="1"/>
</dbReference>
<dbReference type="EMBL" id="JBBNAE010000008">
    <property type="protein sequence ID" value="KAK9103439.1"/>
    <property type="molecule type" value="Genomic_DNA"/>
</dbReference>
<gene>
    <name evidence="2" type="ORF">Sjap_020693</name>
</gene>
<dbReference type="Pfam" id="PF14392">
    <property type="entry name" value="zf-CCHC_4"/>
    <property type="match status" value="1"/>
</dbReference>
<evidence type="ECO:0000259" key="1">
    <source>
        <dbReference type="Pfam" id="PF14392"/>
    </source>
</evidence>
<dbReference type="InterPro" id="IPR040256">
    <property type="entry name" value="At4g02000-like"/>
</dbReference>
<comment type="caution">
    <text evidence="2">The sequence shown here is derived from an EMBL/GenBank/DDBJ whole genome shotgun (WGS) entry which is preliminary data.</text>
</comment>
<accession>A0AAP0I0V7</accession>
<feature type="domain" description="Zinc knuckle CX2CX4HX4C" evidence="1">
    <location>
        <begin position="135"/>
        <end position="176"/>
    </location>
</feature>
<dbReference type="AlphaFoldDB" id="A0AAP0I0V7"/>
<dbReference type="InterPro" id="IPR025836">
    <property type="entry name" value="Zn_knuckle_CX2CX4HX4C"/>
</dbReference>
<dbReference type="Proteomes" id="UP001417504">
    <property type="component" value="Unassembled WGS sequence"/>
</dbReference>
<dbReference type="PANTHER" id="PTHR31286">
    <property type="entry name" value="GLYCINE-RICH CELL WALL STRUCTURAL PROTEIN 1.8-LIKE"/>
    <property type="match status" value="1"/>
</dbReference>
<protein>
    <recommendedName>
        <fullName evidence="1">Zinc knuckle CX2CX4HX4C domain-containing protein</fullName>
    </recommendedName>
</protein>
<name>A0AAP0I0V7_9MAGN</name>
<organism evidence="2 3">
    <name type="scientific">Stephania japonica</name>
    <dbReference type="NCBI Taxonomy" id="461633"/>
    <lineage>
        <taxon>Eukaryota</taxon>
        <taxon>Viridiplantae</taxon>
        <taxon>Streptophyta</taxon>
        <taxon>Embryophyta</taxon>
        <taxon>Tracheophyta</taxon>
        <taxon>Spermatophyta</taxon>
        <taxon>Magnoliopsida</taxon>
        <taxon>Ranunculales</taxon>
        <taxon>Menispermaceae</taxon>
        <taxon>Menispermoideae</taxon>
        <taxon>Cissampelideae</taxon>
        <taxon>Stephania</taxon>
    </lineage>
</organism>
<proteinExistence type="predicted"/>